<dbReference type="Proteomes" id="UP000266841">
    <property type="component" value="Unassembled WGS sequence"/>
</dbReference>
<dbReference type="EC" id="5.4.2.11" evidence="2"/>
<keyword evidence="3" id="KW-0324">Glycolysis</keyword>
<evidence type="ECO:0000256" key="7">
    <source>
        <dbReference type="PIRSR" id="PIRSR613078-3"/>
    </source>
</evidence>
<dbReference type="SMART" id="SM00855">
    <property type="entry name" value="PGAM"/>
    <property type="match status" value="1"/>
</dbReference>
<feature type="site" description="Transition state stabilizer" evidence="7">
    <location>
        <position position="267"/>
    </location>
</feature>
<reference evidence="8 9" key="1">
    <citation type="journal article" date="2012" name="Genome Biol.">
        <title>Genome and low-iron response of an oceanic diatom adapted to chronic iron limitation.</title>
        <authorList>
            <person name="Lommer M."/>
            <person name="Specht M."/>
            <person name="Roy A.S."/>
            <person name="Kraemer L."/>
            <person name="Andreson R."/>
            <person name="Gutowska M.A."/>
            <person name="Wolf J."/>
            <person name="Bergner S.V."/>
            <person name="Schilhabel M.B."/>
            <person name="Klostermeier U.C."/>
            <person name="Beiko R.G."/>
            <person name="Rosenstiel P."/>
            <person name="Hippler M."/>
            <person name="Laroche J."/>
        </authorList>
    </citation>
    <scope>NUCLEOTIDE SEQUENCE [LARGE SCALE GENOMIC DNA]</scope>
    <source>
        <strain evidence="8 9">CCMP1005</strain>
    </source>
</reference>
<dbReference type="CDD" id="cd07067">
    <property type="entry name" value="HP_PGM_like"/>
    <property type="match status" value="1"/>
</dbReference>
<keyword evidence="9" id="KW-1185">Reference proteome</keyword>
<feature type="binding site" evidence="6">
    <location>
        <begin position="188"/>
        <end position="189"/>
    </location>
    <ligand>
        <name>substrate</name>
    </ligand>
</feature>
<accession>K0TFV6</accession>
<dbReference type="PANTHER" id="PTHR11931">
    <property type="entry name" value="PHOSPHOGLYCERATE MUTASE"/>
    <property type="match status" value="1"/>
</dbReference>
<comment type="similarity">
    <text evidence="1">Belongs to the phosphoglycerate mutase family. BPG-dependent PGAM subfamily.</text>
</comment>
<feature type="active site" description="Proton donor/acceptor" evidence="5">
    <location>
        <position position="158"/>
    </location>
</feature>
<evidence type="ECO:0000313" key="8">
    <source>
        <dbReference type="EMBL" id="EJK76205.1"/>
    </source>
</evidence>
<sequence length="337" mass="38305">MNRSAFVAFIHATFFGEKKEIASLVLHSTPTTGPTHTLILTRHGDSIWNGKHVGCKETFTGWTDVPLSPLGEKEAIRTGEILADLTREVEIDALFTSTLSRAKMTAHYVWWAYNENLEEQYRREKHYQYYNRPGNMPQQNSMQYQGPAQWLADYRLNERHYGSLQGLVKVEAERGDFGHSADEVYKWRRSWHAKPPILDDDDPRRLEERRRFGPICGLENIPRGESLNCVAKNRIRPFVEEKLTPLLEEAARRKPGDEGGTALIVAHANSLRALIGVICKADQNETAAAFSKLEAMKIPTASPLVLQFRLVEKQFTPVDSIGEGSNPLPVYPIQYLF</sequence>
<dbReference type="eggNOG" id="KOG0235">
    <property type="taxonomic scope" value="Eukaryota"/>
</dbReference>
<feature type="binding site" evidence="6">
    <location>
        <begin position="60"/>
        <end position="61"/>
    </location>
    <ligand>
        <name>substrate</name>
    </ligand>
</feature>
<dbReference type="GO" id="GO:0004619">
    <property type="term" value="F:phosphoglycerate mutase activity"/>
    <property type="evidence" value="ECO:0007669"/>
    <property type="project" value="UniProtKB-EC"/>
</dbReference>
<dbReference type="OMA" id="PWAAIRK"/>
<evidence type="ECO:0000256" key="2">
    <source>
        <dbReference type="ARBA" id="ARBA00012028"/>
    </source>
</evidence>
<dbReference type="Gene3D" id="3.40.50.1240">
    <property type="entry name" value="Phosphoglycerate mutase-like"/>
    <property type="match status" value="1"/>
</dbReference>
<gene>
    <name evidence="8" type="ORF">THAOC_02048</name>
</gene>
<evidence type="ECO:0000256" key="6">
    <source>
        <dbReference type="PIRSR" id="PIRSR613078-2"/>
    </source>
</evidence>
<dbReference type="InterPro" id="IPR005952">
    <property type="entry name" value="Phosphogly_mut1"/>
</dbReference>
<feature type="binding site" evidence="6">
    <location>
        <begin position="158"/>
        <end position="161"/>
    </location>
    <ligand>
        <name>substrate</name>
    </ligand>
</feature>
<feature type="binding site" evidence="6">
    <location>
        <position position="101"/>
    </location>
    <ligand>
        <name>substrate</name>
    </ligand>
</feature>
<dbReference type="InterPro" id="IPR013078">
    <property type="entry name" value="His_Pase_superF_clade-1"/>
</dbReference>
<feature type="active site" description="Tele-phosphohistidine intermediate" evidence="5">
    <location>
        <position position="43"/>
    </location>
</feature>
<keyword evidence="4" id="KW-0413">Isomerase</keyword>
<dbReference type="SUPFAM" id="SSF53254">
    <property type="entry name" value="Phosphoglycerate mutase-like"/>
    <property type="match status" value="1"/>
</dbReference>
<dbReference type="AlphaFoldDB" id="K0TFV6"/>
<dbReference type="EMBL" id="AGNL01002451">
    <property type="protein sequence ID" value="EJK76205.1"/>
    <property type="molecule type" value="Genomic_DNA"/>
</dbReference>
<organism evidence="8 9">
    <name type="scientific">Thalassiosira oceanica</name>
    <name type="common">Marine diatom</name>
    <dbReference type="NCBI Taxonomy" id="159749"/>
    <lineage>
        <taxon>Eukaryota</taxon>
        <taxon>Sar</taxon>
        <taxon>Stramenopiles</taxon>
        <taxon>Ochrophyta</taxon>
        <taxon>Bacillariophyta</taxon>
        <taxon>Coscinodiscophyceae</taxon>
        <taxon>Thalassiosirophycidae</taxon>
        <taxon>Thalassiosirales</taxon>
        <taxon>Thalassiosiraceae</taxon>
        <taxon>Thalassiosira</taxon>
    </lineage>
</organism>
<dbReference type="OrthoDB" id="354304at2759"/>
<evidence type="ECO:0000313" key="9">
    <source>
        <dbReference type="Proteomes" id="UP000266841"/>
    </source>
</evidence>
<dbReference type="Pfam" id="PF00300">
    <property type="entry name" value="His_Phos_1"/>
    <property type="match status" value="1"/>
</dbReference>
<dbReference type="InterPro" id="IPR029033">
    <property type="entry name" value="His_PPase_superfam"/>
</dbReference>
<feature type="binding site" evidence="6">
    <location>
        <begin position="42"/>
        <end position="49"/>
    </location>
    <ligand>
        <name>substrate</name>
    </ligand>
</feature>
<dbReference type="GO" id="GO:0006096">
    <property type="term" value="P:glycolytic process"/>
    <property type="evidence" value="ECO:0007669"/>
    <property type="project" value="UniProtKB-KW"/>
</dbReference>
<name>K0TFV6_THAOC</name>
<dbReference type="NCBIfam" id="TIGR01258">
    <property type="entry name" value="pgm_1"/>
    <property type="match status" value="1"/>
</dbReference>
<proteinExistence type="inferred from homology"/>
<protein>
    <recommendedName>
        <fullName evidence="2">phosphoglycerate mutase (2,3-diphosphoglycerate-dependent)</fullName>
        <ecNumber evidence="2">5.4.2.11</ecNumber>
    </recommendedName>
</protein>
<evidence type="ECO:0000256" key="4">
    <source>
        <dbReference type="ARBA" id="ARBA00023235"/>
    </source>
</evidence>
<evidence type="ECO:0000256" key="5">
    <source>
        <dbReference type="PIRSR" id="PIRSR613078-1"/>
    </source>
</evidence>
<feature type="binding site" evidence="6">
    <location>
        <position position="169"/>
    </location>
    <ligand>
        <name>substrate</name>
    </ligand>
</feature>
<evidence type="ECO:0000256" key="1">
    <source>
        <dbReference type="ARBA" id="ARBA00006717"/>
    </source>
</evidence>
<comment type="caution">
    <text evidence="8">The sequence shown here is derived from an EMBL/GenBank/DDBJ whole genome shotgun (WGS) entry which is preliminary data.</text>
</comment>
<evidence type="ECO:0000256" key="3">
    <source>
        <dbReference type="ARBA" id="ARBA00023152"/>
    </source>
</evidence>